<dbReference type="EMBL" id="MLYV02000034">
    <property type="protein sequence ID" value="PSS37611.1"/>
    <property type="molecule type" value="Genomic_DNA"/>
</dbReference>
<accession>A0A2R6S5P0</accession>
<comment type="caution">
    <text evidence="2">The sequence shown here is derived from an EMBL/GenBank/DDBJ whole genome shotgun (WGS) entry which is preliminary data.</text>
</comment>
<dbReference type="STRING" id="98765.A0A2R6S5P0"/>
<dbReference type="CDD" id="cd00593">
    <property type="entry name" value="RIBOc"/>
    <property type="match status" value="1"/>
</dbReference>
<dbReference type="InterPro" id="IPR000999">
    <property type="entry name" value="RNase_III_dom"/>
</dbReference>
<evidence type="ECO:0000259" key="1">
    <source>
        <dbReference type="PROSITE" id="PS50142"/>
    </source>
</evidence>
<dbReference type="SUPFAM" id="SSF69065">
    <property type="entry name" value="RNase III domain-like"/>
    <property type="match status" value="1"/>
</dbReference>
<evidence type="ECO:0000313" key="3">
    <source>
        <dbReference type="Proteomes" id="UP000186601"/>
    </source>
</evidence>
<keyword evidence="3" id="KW-1185">Reference proteome</keyword>
<proteinExistence type="predicted"/>
<dbReference type="AlphaFoldDB" id="A0A2R6S5P0"/>
<gene>
    <name evidence="2" type="ORF">PHLCEN_2v538</name>
</gene>
<reference evidence="2 3" key="1">
    <citation type="submission" date="2018-02" db="EMBL/GenBank/DDBJ databases">
        <title>Genome sequence of the basidiomycete white-rot fungus Phlebia centrifuga.</title>
        <authorList>
            <person name="Granchi Z."/>
            <person name="Peng M."/>
            <person name="de Vries R.P."/>
            <person name="Hilden K."/>
            <person name="Makela M.R."/>
            <person name="Grigoriev I."/>
            <person name="Riley R."/>
        </authorList>
    </citation>
    <scope>NUCLEOTIDE SEQUENCE [LARGE SCALE GENOMIC DNA]</scope>
    <source>
        <strain evidence="2 3">FBCC195</strain>
    </source>
</reference>
<organism evidence="2 3">
    <name type="scientific">Hermanssonia centrifuga</name>
    <dbReference type="NCBI Taxonomy" id="98765"/>
    <lineage>
        <taxon>Eukaryota</taxon>
        <taxon>Fungi</taxon>
        <taxon>Dikarya</taxon>
        <taxon>Basidiomycota</taxon>
        <taxon>Agaricomycotina</taxon>
        <taxon>Agaricomycetes</taxon>
        <taxon>Polyporales</taxon>
        <taxon>Meruliaceae</taxon>
        <taxon>Hermanssonia</taxon>
    </lineage>
</organism>
<sequence length="350" mass="38995">MSKFPAYPAIQRALLDAIAQPHFNAALPPLSDEAWASILETSRDATEENDRLEFMGDALMYATLGRQLYRQLPNGTPDLYSNVRAALHSNATFSRLAEKLDIFAVSGKVLTALTAKTFGEGTSAPFKSWPQVKATADLFETVIAVYYMERGFETLCDWVNELYRPLILVAKQAYLEYRRTHPRPSYHSNDRPPWFTQRPRLHSPMRPVLVYPHRSVLNPRRSTLSNKSRRHEVPVTPHRVIIPRRQVPAVRAPAPAYTPASRSKASPVWIDLTEEDDGNDSIMILTPPLRPFPPPPTLGPIGNIPGPLLLSAGSSAAMMDDDSNSSSTDELLLESMLITDDMDSDSIYGG</sequence>
<dbReference type="GO" id="GO:0006396">
    <property type="term" value="P:RNA processing"/>
    <property type="evidence" value="ECO:0007669"/>
    <property type="project" value="InterPro"/>
</dbReference>
<dbReference type="Gene3D" id="1.10.1520.10">
    <property type="entry name" value="Ribonuclease III domain"/>
    <property type="match status" value="1"/>
</dbReference>
<dbReference type="GO" id="GO:0004525">
    <property type="term" value="F:ribonuclease III activity"/>
    <property type="evidence" value="ECO:0007669"/>
    <property type="project" value="InterPro"/>
</dbReference>
<protein>
    <recommendedName>
        <fullName evidence="1">RNase III domain-containing protein</fullName>
    </recommendedName>
</protein>
<dbReference type="OrthoDB" id="416741at2759"/>
<dbReference type="PROSITE" id="PS50142">
    <property type="entry name" value="RNASE_3_2"/>
    <property type="match status" value="1"/>
</dbReference>
<dbReference type="InterPro" id="IPR036389">
    <property type="entry name" value="RNase_III_sf"/>
</dbReference>
<name>A0A2R6S5P0_9APHY</name>
<evidence type="ECO:0000313" key="2">
    <source>
        <dbReference type="EMBL" id="PSS37611.1"/>
    </source>
</evidence>
<dbReference type="SMART" id="SM00535">
    <property type="entry name" value="RIBOc"/>
    <property type="match status" value="1"/>
</dbReference>
<dbReference type="Pfam" id="PF00636">
    <property type="entry name" value="Ribonuclease_3"/>
    <property type="match status" value="1"/>
</dbReference>
<feature type="domain" description="RNase III" evidence="1">
    <location>
        <begin position="45"/>
        <end position="151"/>
    </location>
</feature>
<dbReference type="Proteomes" id="UP000186601">
    <property type="component" value="Unassembled WGS sequence"/>
</dbReference>